<dbReference type="HOGENOM" id="CLU_127551_0_0_7"/>
<accession>T2G771</accession>
<dbReference type="CDD" id="cd16936">
    <property type="entry name" value="HATPase_RsbW-like"/>
    <property type="match status" value="1"/>
</dbReference>
<evidence type="ECO:0000313" key="4">
    <source>
        <dbReference type="Proteomes" id="UP000016587"/>
    </source>
</evidence>
<dbReference type="GO" id="GO:0004674">
    <property type="term" value="F:protein serine/threonine kinase activity"/>
    <property type="evidence" value="ECO:0007669"/>
    <property type="project" value="UniProtKB-KW"/>
</dbReference>
<evidence type="ECO:0000313" key="3">
    <source>
        <dbReference type="EMBL" id="AGW12039.1"/>
    </source>
</evidence>
<dbReference type="InterPro" id="IPR003594">
    <property type="entry name" value="HATPase_dom"/>
</dbReference>
<organism evidence="3 4">
    <name type="scientific">Megalodesulfovibrio gigas (strain ATCC 19364 / DSM 1382 / NCIMB 9332 / VKM B-1759)</name>
    <name type="common">Desulfovibrio gigas</name>
    <dbReference type="NCBI Taxonomy" id="1121448"/>
    <lineage>
        <taxon>Bacteria</taxon>
        <taxon>Pseudomonadati</taxon>
        <taxon>Thermodesulfobacteriota</taxon>
        <taxon>Desulfovibrionia</taxon>
        <taxon>Desulfovibrionales</taxon>
        <taxon>Desulfovibrionaceae</taxon>
        <taxon>Megalodesulfovibrio</taxon>
    </lineage>
</organism>
<reference evidence="3 4" key="1">
    <citation type="journal article" date="2013" name="J. Bacteriol.">
        <title>Roles of HynAB and Ech, the only two hydrogenases found in the model sulfate reducer Desulfovibrio gigas.</title>
        <authorList>
            <person name="Morais-Silva F.O."/>
            <person name="Santos C.I."/>
            <person name="Rodrigues R."/>
            <person name="Pereira I.A."/>
            <person name="Rodrigues-Pousada C."/>
        </authorList>
    </citation>
    <scope>NUCLEOTIDE SEQUENCE [LARGE SCALE GENOMIC DNA]</scope>
    <source>
        <strain evidence="4">ATCC 19364 / DSM 1382 / NCIMB 9332 / VKM B-1759</strain>
    </source>
</reference>
<keyword evidence="1" id="KW-0723">Serine/threonine-protein kinase</keyword>
<dbReference type="PATRIC" id="fig|1121448.10.peg.101"/>
<dbReference type="eggNOG" id="COG2172">
    <property type="taxonomic scope" value="Bacteria"/>
</dbReference>
<evidence type="ECO:0000256" key="1">
    <source>
        <dbReference type="ARBA" id="ARBA00022527"/>
    </source>
</evidence>
<dbReference type="Proteomes" id="UP000016587">
    <property type="component" value="Chromosome"/>
</dbReference>
<sequence length="181" mass="19763">MNAPHGIRDDAPPRDTLPPNTYLLRCLALPGLSRRLGKAAVALLAEAIADADLLYNIDLALTEACANVVRHAYPHAGPGNLEIVLTLAPDSHVEVEVADWGVGFSTWPVVVENAHPEAEGGRGLFIMSRLASHFECRKGHHRNSVFMRMQVAPEQWHRQWAHSNAATSFTTPDQTPAPETP</sequence>
<dbReference type="PANTHER" id="PTHR35526">
    <property type="entry name" value="ANTI-SIGMA-F FACTOR RSBW-RELATED"/>
    <property type="match status" value="1"/>
</dbReference>
<keyword evidence="3" id="KW-0067">ATP-binding</keyword>
<feature type="domain" description="Histidine kinase/HSP90-like ATPase" evidence="2">
    <location>
        <begin position="31"/>
        <end position="148"/>
    </location>
</feature>
<reference evidence="4" key="2">
    <citation type="submission" date="2013-07" db="EMBL/GenBank/DDBJ databases">
        <authorList>
            <person name="Morais-Silva F.O."/>
            <person name="Rezende A.M."/>
            <person name="Pimentel C."/>
            <person name="Resende D.M."/>
            <person name="Santos C.I."/>
            <person name="Clemente C."/>
            <person name="de Oliveira L.M."/>
            <person name="da Silva S.M."/>
            <person name="Costa D.A."/>
            <person name="Varela-Raposo A."/>
            <person name="Horacio E.C.A."/>
            <person name="Matos M."/>
            <person name="Flores O."/>
            <person name="Ruiz J.C."/>
            <person name="Rodrigues-Pousada C."/>
        </authorList>
    </citation>
    <scope>NUCLEOTIDE SEQUENCE [LARGE SCALE GENOMIC DNA]</scope>
    <source>
        <strain evidence="4">ATCC 19364 / DSM 1382 / NCIMB 9332 / VKM B-1759</strain>
    </source>
</reference>
<dbReference type="GO" id="GO:0005524">
    <property type="term" value="F:ATP binding"/>
    <property type="evidence" value="ECO:0007669"/>
    <property type="project" value="UniProtKB-KW"/>
</dbReference>
<dbReference type="SUPFAM" id="SSF55874">
    <property type="entry name" value="ATPase domain of HSP90 chaperone/DNA topoisomerase II/histidine kinase"/>
    <property type="match status" value="1"/>
</dbReference>
<name>T2G771_MEGG1</name>
<keyword evidence="1" id="KW-0808">Transferase</keyword>
<keyword evidence="1" id="KW-0418">Kinase</keyword>
<dbReference type="EMBL" id="CP006585">
    <property type="protein sequence ID" value="AGW12039.1"/>
    <property type="molecule type" value="Genomic_DNA"/>
</dbReference>
<dbReference type="AlphaFoldDB" id="T2G771"/>
<protein>
    <submittedName>
        <fullName evidence="3">Putative ATP-binding region ATPase domain protein</fullName>
    </submittedName>
</protein>
<dbReference type="Gene3D" id="3.30.565.10">
    <property type="entry name" value="Histidine kinase-like ATPase, C-terminal domain"/>
    <property type="match status" value="1"/>
</dbReference>
<gene>
    <name evidence="3" type="ORF">DGI_0102</name>
</gene>
<dbReference type="InterPro" id="IPR036890">
    <property type="entry name" value="HATPase_C_sf"/>
</dbReference>
<evidence type="ECO:0000259" key="2">
    <source>
        <dbReference type="Pfam" id="PF13581"/>
    </source>
</evidence>
<dbReference type="STRING" id="1121448.DGI_0102"/>
<dbReference type="RefSeq" id="WP_021758612.1">
    <property type="nucleotide sequence ID" value="NC_022444.1"/>
</dbReference>
<dbReference type="KEGG" id="dgg:DGI_0102"/>
<keyword evidence="4" id="KW-1185">Reference proteome</keyword>
<dbReference type="PANTHER" id="PTHR35526:SF3">
    <property type="entry name" value="ANTI-SIGMA-F FACTOR RSBW"/>
    <property type="match status" value="1"/>
</dbReference>
<dbReference type="OrthoDB" id="163538at2"/>
<dbReference type="InterPro" id="IPR050267">
    <property type="entry name" value="Anti-sigma-factor_SerPK"/>
</dbReference>
<dbReference type="Pfam" id="PF13581">
    <property type="entry name" value="HATPase_c_2"/>
    <property type="match status" value="1"/>
</dbReference>
<proteinExistence type="predicted"/>
<keyword evidence="3" id="KW-0547">Nucleotide-binding</keyword>